<dbReference type="RefSeq" id="XP_014151299.1">
    <property type="nucleotide sequence ID" value="XM_014295824.1"/>
</dbReference>
<feature type="compositionally biased region" description="Basic residues" evidence="1">
    <location>
        <begin position="57"/>
        <end position="67"/>
    </location>
</feature>
<protein>
    <submittedName>
        <fullName evidence="2">Uncharacterized protein</fullName>
    </submittedName>
</protein>
<dbReference type="EMBL" id="KQ242746">
    <property type="protein sequence ID" value="KNC77397.1"/>
    <property type="molecule type" value="Genomic_DNA"/>
</dbReference>
<keyword evidence="3" id="KW-1185">Reference proteome</keyword>
<feature type="compositionally biased region" description="Basic and acidic residues" evidence="1">
    <location>
        <begin position="41"/>
        <end position="55"/>
    </location>
</feature>
<proteinExistence type="predicted"/>
<sequence>MTEVIHEAVADAVAMAQAACIENMQMLLEQQHSSSASSDSGRSDHSDCPSDDALRPKGSRSRTHPHISTRTYHTINSPNTGVGGGTGPYARSHAQTHVLGSSHPHRGRAEVKTGKKEKKGKGTRVRARGSGSNAGTSHRTHPRQYASSDHSQVRMDGPDYFNPTGNHGNFPL</sequence>
<accession>A0A0L0FKT3</accession>
<evidence type="ECO:0000313" key="3">
    <source>
        <dbReference type="Proteomes" id="UP000054560"/>
    </source>
</evidence>
<dbReference type="Proteomes" id="UP000054560">
    <property type="component" value="Unassembled WGS sequence"/>
</dbReference>
<feature type="compositionally biased region" description="Basic residues" evidence="1">
    <location>
        <begin position="115"/>
        <end position="127"/>
    </location>
</feature>
<name>A0A0L0FKT3_9EUKA</name>
<dbReference type="AlphaFoldDB" id="A0A0L0FKT3"/>
<feature type="compositionally biased region" description="Polar residues" evidence="1">
    <location>
        <begin position="163"/>
        <end position="172"/>
    </location>
</feature>
<gene>
    <name evidence="2" type="ORF">SARC_10142</name>
</gene>
<evidence type="ECO:0000313" key="2">
    <source>
        <dbReference type="EMBL" id="KNC77397.1"/>
    </source>
</evidence>
<feature type="compositionally biased region" description="Polar residues" evidence="1">
    <location>
        <begin position="68"/>
        <end position="80"/>
    </location>
</feature>
<evidence type="ECO:0000256" key="1">
    <source>
        <dbReference type="SAM" id="MobiDB-lite"/>
    </source>
</evidence>
<feature type="region of interest" description="Disordered" evidence="1">
    <location>
        <begin position="30"/>
        <end position="172"/>
    </location>
</feature>
<organism evidence="2 3">
    <name type="scientific">Sphaeroforma arctica JP610</name>
    <dbReference type="NCBI Taxonomy" id="667725"/>
    <lineage>
        <taxon>Eukaryota</taxon>
        <taxon>Ichthyosporea</taxon>
        <taxon>Ichthyophonida</taxon>
        <taxon>Sphaeroforma</taxon>
    </lineage>
</organism>
<dbReference type="GeneID" id="25910646"/>
<reference evidence="2 3" key="1">
    <citation type="submission" date="2011-02" db="EMBL/GenBank/DDBJ databases">
        <title>The Genome Sequence of Sphaeroforma arctica JP610.</title>
        <authorList>
            <consortium name="The Broad Institute Genome Sequencing Platform"/>
            <person name="Russ C."/>
            <person name="Cuomo C."/>
            <person name="Young S.K."/>
            <person name="Zeng Q."/>
            <person name="Gargeya S."/>
            <person name="Alvarado L."/>
            <person name="Berlin A."/>
            <person name="Chapman S.B."/>
            <person name="Chen Z."/>
            <person name="Freedman E."/>
            <person name="Gellesch M."/>
            <person name="Goldberg J."/>
            <person name="Griggs A."/>
            <person name="Gujja S."/>
            <person name="Heilman E."/>
            <person name="Heiman D."/>
            <person name="Howarth C."/>
            <person name="Mehta T."/>
            <person name="Neiman D."/>
            <person name="Pearson M."/>
            <person name="Roberts A."/>
            <person name="Saif S."/>
            <person name="Shea T."/>
            <person name="Shenoy N."/>
            <person name="Sisk P."/>
            <person name="Stolte C."/>
            <person name="Sykes S."/>
            <person name="White J."/>
            <person name="Yandava C."/>
            <person name="Burger G."/>
            <person name="Gray M.W."/>
            <person name="Holland P.W.H."/>
            <person name="King N."/>
            <person name="Lang F.B.F."/>
            <person name="Roger A.J."/>
            <person name="Ruiz-Trillo I."/>
            <person name="Haas B."/>
            <person name="Nusbaum C."/>
            <person name="Birren B."/>
        </authorList>
    </citation>
    <scope>NUCLEOTIDE SEQUENCE [LARGE SCALE GENOMIC DNA]</scope>
    <source>
        <strain evidence="2 3">JP610</strain>
    </source>
</reference>